<gene>
    <name evidence="2" type="ORF">HGO23_05595</name>
</gene>
<keyword evidence="1" id="KW-0812">Transmembrane</keyword>
<dbReference type="RefSeq" id="WP_169923057.1">
    <property type="nucleotide sequence ID" value="NZ_CAWNNJ010000002.1"/>
</dbReference>
<organism evidence="2 3">
    <name type="scientific">Xenorhabdus budapestensis</name>
    <dbReference type="NCBI Taxonomy" id="290110"/>
    <lineage>
        <taxon>Bacteria</taxon>
        <taxon>Pseudomonadati</taxon>
        <taxon>Pseudomonadota</taxon>
        <taxon>Gammaproteobacteria</taxon>
        <taxon>Enterobacterales</taxon>
        <taxon>Morganellaceae</taxon>
        <taxon>Xenorhabdus</taxon>
    </lineage>
</organism>
<reference evidence="2 3" key="1">
    <citation type="submission" date="2021-03" db="EMBL/GenBank/DDBJ databases">
        <title>Complete Genome Sequence Data of Xenorhabdus budapestensis strain C72, a Candidate Biological Control Agent, from China.</title>
        <authorList>
            <person name="LI B."/>
            <person name="WANG S."/>
            <person name="QIU D."/>
        </authorList>
    </citation>
    <scope>NUCLEOTIDE SEQUENCE [LARGE SCALE GENOMIC DNA]</scope>
    <source>
        <strain evidence="2 3">C-7-2</strain>
    </source>
</reference>
<feature type="transmembrane region" description="Helical" evidence="1">
    <location>
        <begin position="20"/>
        <end position="41"/>
    </location>
</feature>
<keyword evidence="1" id="KW-1133">Transmembrane helix</keyword>
<accession>A0ABX7VM86</accession>
<evidence type="ECO:0000313" key="3">
    <source>
        <dbReference type="Proteomes" id="UP000665047"/>
    </source>
</evidence>
<keyword evidence="1" id="KW-0472">Membrane</keyword>
<name>A0ABX7VM86_XENBU</name>
<evidence type="ECO:0000313" key="2">
    <source>
        <dbReference type="EMBL" id="QTL40827.1"/>
    </source>
</evidence>
<protein>
    <submittedName>
        <fullName evidence="2">Uncharacterized protein</fullName>
    </submittedName>
</protein>
<keyword evidence="3" id="KW-1185">Reference proteome</keyword>
<dbReference type="Proteomes" id="UP000665047">
    <property type="component" value="Chromosome"/>
</dbReference>
<sequence>MINQSTIYRVLPEARNRLIAAYMTRCYSGSAIGSVVAIYAYKING</sequence>
<proteinExistence type="predicted"/>
<dbReference type="EMBL" id="CP072455">
    <property type="protein sequence ID" value="QTL40827.1"/>
    <property type="molecule type" value="Genomic_DNA"/>
</dbReference>
<evidence type="ECO:0000256" key="1">
    <source>
        <dbReference type="SAM" id="Phobius"/>
    </source>
</evidence>